<organism evidence="1 2">
    <name type="scientific">Armillaria novae-zelandiae</name>
    <dbReference type="NCBI Taxonomy" id="153914"/>
    <lineage>
        <taxon>Eukaryota</taxon>
        <taxon>Fungi</taxon>
        <taxon>Dikarya</taxon>
        <taxon>Basidiomycota</taxon>
        <taxon>Agaricomycotina</taxon>
        <taxon>Agaricomycetes</taxon>
        <taxon>Agaricomycetidae</taxon>
        <taxon>Agaricales</taxon>
        <taxon>Marasmiineae</taxon>
        <taxon>Physalacriaceae</taxon>
        <taxon>Armillaria</taxon>
    </lineage>
</organism>
<dbReference type="AlphaFoldDB" id="A0AA39P567"/>
<evidence type="ECO:0008006" key="3">
    <source>
        <dbReference type="Google" id="ProtNLM"/>
    </source>
</evidence>
<gene>
    <name evidence="1" type="ORF">IW261DRAFT_1420840</name>
</gene>
<protein>
    <recommendedName>
        <fullName evidence="3">F-box domain-containing protein</fullName>
    </recommendedName>
</protein>
<name>A0AA39P567_9AGAR</name>
<dbReference type="EMBL" id="JAUEPR010000016">
    <property type="protein sequence ID" value="KAK0477530.1"/>
    <property type="molecule type" value="Genomic_DNA"/>
</dbReference>
<proteinExistence type="predicted"/>
<comment type="caution">
    <text evidence="1">The sequence shown here is derived from an EMBL/GenBank/DDBJ whole genome shotgun (WGS) entry which is preliminary data.</text>
</comment>
<accession>A0AA39P567</accession>
<dbReference type="Proteomes" id="UP001175227">
    <property type="component" value="Unassembled WGS sequence"/>
</dbReference>
<reference evidence="1" key="1">
    <citation type="submission" date="2023-06" db="EMBL/GenBank/DDBJ databases">
        <authorList>
            <consortium name="Lawrence Berkeley National Laboratory"/>
            <person name="Ahrendt S."/>
            <person name="Sahu N."/>
            <person name="Indic B."/>
            <person name="Wong-Bajracharya J."/>
            <person name="Merenyi Z."/>
            <person name="Ke H.-M."/>
            <person name="Monk M."/>
            <person name="Kocsube S."/>
            <person name="Drula E."/>
            <person name="Lipzen A."/>
            <person name="Balint B."/>
            <person name="Henrissat B."/>
            <person name="Andreopoulos B."/>
            <person name="Martin F.M."/>
            <person name="Harder C.B."/>
            <person name="Rigling D."/>
            <person name="Ford K.L."/>
            <person name="Foster G.D."/>
            <person name="Pangilinan J."/>
            <person name="Papanicolaou A."/>
            <person name="Barry K."/>
            <person name="LaButti K."/>
            <person name="Viragh M."/>
            <person name="Koriabine M."/>
            <person name="Yan M."/>
            <person name="Riley R."/>
            <person name="Champramary S."/>
            <person name="Plett K.L."/>
            <person name="Tsai I.J."/>
            <person name="Slot J."/>
            <person name="Sipos G."/>
            <person name="Plett J."/>
            <person name="Nagy L.G."/>
            <person name="Grigoriev I.V."/>
        </authorList>
    </citation>
    <scope>NUCLEOTIDE SEQUENCE</scope>
    <source>
        <strain evidence="1">ICMP 16352</strain>
    </source>
</reference>
<keyword evidence="2" id="KW-1185">Reference proteome</keyword>
<evidence type="ECO:0000313" key="2">
    <source>
        <dbReference type="Proteomes" id="UP001175227"/>
    </source>
</evidence>
<evidence type="ECO:0000313" key="1">
    <source>
        <dbReference type="EMBL" id="KAK0477530.1"/>
    </source>
</evidence>
<sequence>MSPSFIEGTEPSLLRAANMPTEIWHRVFSHLEYNVWLLLWGVCTWWCNILTSHTHVYLILTLPDHWTDIVPFEDPEELATFLQVFAMETEIDISATVVKCNIVVCGVHFRNWPVFPYNFFLHLCLEVETVIFEDHGSIPYMTPYKKVACVSVPACITDLFQASASTTLKSLMLDILRDPYGIQIALQRPQLGLTGGFMLVHQLFQSELGRLQYGLFVGDNKTFPLQTRVCCLEELNMCIRTQYYGNAPLLWPRMAWSLTTLTIQISKHHSGGSVTNINLNSLAALSMLNVFSAYRGVYGSMQMISTWASSCKELPTSLLNLNLEITDFSGIHLGEIIGFAYMRRKLDGDDKNNGLAFRGTFTLALCSPQWIMDDDDYHDGVSLAAALLSNTSLGLRHAECVSPCMTADFGCVLTTPNAFGLPEYKVLTDLVDCVEAELSFANVIDAYNNRTHPYFRYLSSIVVLSGADGTSFYGVMLHILQQFKKRYPRAVSSKFTLPSAILPTSLGNLSSLQAPSRYSHAGIVFRMNMDWQFWNTLLSARTQHRISALYVPQYPEHLLAFGLLWSHEDPAPIRSMASDTCGMPPLLFQLFPEDPRTADQLYFLWDDKAFPERLPLMVINELNLRWTPHMAFIFPRVVHCTGNNLMMLCMFFWPPLQMLDAIDAATFSSVLCANKLNCQRSLQGRFLLLLRSPDMQADAAHMQGAADAIMDDLRMTDGMHAAIADVQLLY</sequence>